<keyword evidence="3" id="KW-1185">Reference proteome</keyword>
<dbReference type="AlphaFoldDB" id="A0A5B7JZ98"/>
<dbReference type="OrthoDB" id="9997229at2759"/>
<reference evidence="2 3" key="1">
    <citation type="submission" date="2019-05" db="EMBL/GenBank/DDBJ databases">
        <title>Another draft genome of Portunus trituberculatus and its Hox gene families provides insights of decapod evolution.</title>
        <authorList>
            <person name="Jeong J.-H."/>
            <person name="Song I."/>
            <person name="Kim S."/>
            <person name="Choi T."/>
            <person name="Kim D."/>
            <person name="Ryu S."/>
            <person name="Kim W."/>
        </authorList>
    </citation>
    <scope>NUCLEOTIDE SEQUENCE [LARGE SCALE GENOMIC DNA]</scope>
    <source>
        <tissue evidence="2">Muscle</tissue>
    </source>
</reference>
<protein>
    <submittedName>
        <fullName evidence="2">Uncharacterized protein</fullName>
    </submittedName>
</protein>
<dbReference type="Gene3D" id="1.10.287.70">
    <property type="match status" value="1"/>
</dbReference>
<sequence length="107" mass="12062">MLAAWWWVFSVITIASYSSKLISSITVRFSSPAITSMLQMVETRPMLWTYQANSAMEELFKYSEPNSMFGKVGGLHLERDGLLVFSFKGGVQAVLQDGLAYIEVKDR</sequence>
<evidence type="ECO:0000256" key="1">
    <source>
        <dbReference type="SAM" id="SignalP"/>
    </source>
</evidence>
<comment type="caution">
    <text evidence="2">The sequence shown here is derived from an EMBL/GenBank/DDBJ whole genome shotgun (WGS) entry which is preliminary data.</text>
</comment>
<dbReference type="EMBL" id="VSRR010119592">
    <property type="protein sequence ID" value="MPC99733.1"/>
    <property type="molecule type" value="Genomic_DNA"/>
</dbReference>
<gene>
    <name evidence="2" type="ORF">E2C01_095164</name>
</gene>
<organism evidence="2 3">
    <name type="scientific">Portunus trituberculatus</name>
    <name type="common">Swimming crab</name>
    <name type="synonym">Neptunus trituberculatus</name>
    <dbReference type="NCBI Taxonomy" id="210409"/>
    <lineage>
        <taxon>Eukaryota</taxon>
        <taxon>Metazoa</taxon>
        <taxon>Ecdysozoa</taxon>
        <taxon>Arthropoda</taxon>
        <taxon>Crustacea</taxon>
        <taxon>Multicrustacea</taxon>
        <taxon>Malacostraca</taxon>
        <taxon>Eumalacostraca</taxon>
        <taxon>Eucarida</taxon>
        <taxon>Decapoda</taxon>
        <taxon>Pleocyemata</taxon>
        <taxon>Brachyura</taxon>
        <taxon>Eubrachyura</taxon>
        <taxon>Portunoidea</taxon>
        <taxon>Portunidae</taxon>
        <taxon>Portuninae</taxon>
        <taxon>Portunus</taxon>
    </lineage>
</organism>
<keyword evidence="1" id="KW-0732">Signal</keyword>
<name>A0A5B7JZ98_PORTR</name>
<feature type="chain" id="PRO_5023111720" evidence="1">
    <location>
        <begin position="19"/>
        <end position="107"/>
    </location>
</feature>
<proteinExistence type="predicted"/>
<feature type="signal peptide" evidence="1">
    <location>
        <begin position="1"/>
        <end position="18"/>
    </location>
</feature>
<accession>A0A5B7JZ98</accession>
<evidence type="ECO:0000313" key="2">
    <source>
        <dbReference type="EMBL" id="MPC99733.1"/>
    </source>
</evidence>
<evidence type="ECO:0000313" key="3">
    <source>
        <dbReference type="Proteomes" id="UP000324222"/>
    </source>
</evidence>
<dbReference type="Proteomes" id="UP000324222">
    <property type="component" value="Unassembled WGS sequence"/>
</dbReference>